<evidence type="ECO:0000313" key="1">
    <source>
        <dbReference type="EMBL" id="KAH7937722.1"/>
    </source>
</evidence>
<dbReference type="Proteomes" id="UP000821865">
    <property type="component" value="Chromosome 8"/>
</dbReference>
<reference evidence="1" key="1">
    <citation type="submission" date="2020-05" db="EMBL/GenBank/DDBJ databases">
        <title>Large-scale comparative analyses of tick genomes elucidate their genetic diversity and vector capacities.</title>
        <authorList>
            <person name="Jia N."/>
            <person name="Wang J."/>
            <person name="Shi W."/>
            <person name="Du L."/>
            <person name="Sun Y."/>
            <person name="Zhan W."/>
            <person name="Jiang J."/>
            <person name="Wang Q."/>
            <person name="Zhang B."/>
            <person name="Ji P."/>
            <person name="Sakyi L.B."/>
            <person name="Cui X."/>
            <person name="Yuan T."/>
            <person name="Jiang B."/>
            <person name="Yang W."/>
            <person name="Lam T.T.-Y."/>
            <person name="Chang Q."/>
            <person name="Ding S."/>
            <person name="Wang X."/>
            <person name="Zhu J."/>
            <person name="Ruan X."/>
            <person name="Zhao L."/>
            <person name="Wei J."/>
            <person name="Que T."/>
            <person name="Du C."/>
            <person name="Cheng J."/>
            <person name="Dai P."/>
            <person name="Han X."/>
            <person name="Huang E."/>
            <person name="Gao Y."/>
            <person name="Liu J."/>
            <person name="Shao H."/>
            <person name="Ye R."/>
            <person name="Li L."/>
            <person name="Wei W."/>
            <person name="Wang X."/>
            <person name="Wang C."/>
            <person name="Yang T."/>
            <person name="Huo Q."/>
            <person name="Li W."/>
            <person name="Guo W."/>
            <person name="Chen H."/>
            <person name="Zhou L."/>
            <person name="Ni X."/>
            <person name="Tian J."/>
            <person name="Zhou Y."/>
            <person name="Sheng Y."/>
            <person name="Liu T."/>
            <person name="Pan Y."/>
            <person name="Xia L."/>
            <person name="Li J."/>
            <person name="Zhao F."/>
            <person name="Cao W."/>
        </authorList>
    </citation>
    <scope>NUCLEOTIDE SEQUENCE</scope>
    <source>
        <strain evidence="1">Dsil-2018</strain>
    </source>
</reference>
<proteinExistence type="predicted"/>
<accession>A0ACB8C9Z5</accession>
<dbReference type="EMBL" id="CM023477">
    <property type="protein sequence ID" value="KAH7937722.1"/>
    <property type="molecule type" value="Genomic_DNA"/>
</dbReference>
<sequence length="529" mass="58922">MATSEHQFTDGGVQREFLASVADSRGFVPFFDDPFKQGLVLSGGSMVALQKVHPPSVQLFPPQSRAACLEAASSYCPSPSESSTLQGIGGLSDVRMLSPAFPSDSDRWSQRSISRLFSHSTGGEEFDQASLSNHMSSVAEEGSQRGQPLSWARYNKLVAFLAAAAVVCISAVMVDMTWTILSHGNTRQLLGEARSPPGTEPTERAALHQYAPMLKWPPETEEKPLPKATSRFLNADSEATVYREEVETPPVQVMVITQSPNKAATKKHAREPPRVTPYLPRLSTLKRRRTFTRRRAAAARRHRDIQAGVNRRSAPMRRPPKQRCGSPFYTYCPKLRHEAYYRHSTRTCVRTITDDVHVCNHSPNKFATLGECQRSCVHTRMPSVTCFEMPLFFTCSRRDVNASWWVFDRQQCRPWDFSDGLCPRPTDRDVFRSRLECIRSCLAADALPDAHSRGRATPCRAPGVGVICDSSVLRFPFFAYKPPGGGGRVRCIRASAATLFAHRCLIGSNRFFSEGACERACLDDAWLEA</sequence>
<comment type="caution">
    <text evidence="1">The sequence shown here is derived from an EMBL/GenBank/DDBJ whole genome shotgun (WGS) entry which is preliminary data.</text>
</comment>
<protein>
    <submittedName>
        <fullName evidence="1">Uncharacterized protein</fullName>
    </submittedName>
</protein>
<evidence type="ECO:0000313" key="2">
    <source>
        <dbReference type="Proteomes" id="UP000821865"/>
    </source>
</evidence>
<name>A0ACB8C9Z5_DERSI</name>
<keyword evidence="2" id="KW-1185">Reference proteome</keyword>
<organism evidence="1 2">
    <name type="scientific">Dermacentor silvarum</name>
    <name type="common">Tick</name>
    <dbReference type="NCBI Taxonomy" id="543639"/>
    <lineage>
        <taxon>Eukaryota</taxon>
        <taxon>Metazoa</taxon>
        <taxon>Ecdysozoa</taxon>
        <taxon>Arthropoda</taxon>
        <taxon>Chelicerata</taxon>
        <taxon>Arachnida</taxon>
        <taxon>Acari</taxon>
        <taxon>Parasitiformes</taxon>
        <taxon>Ixodida</taxon>
        <taxon>Ixodoidea</taxon>
        <taxon>Ixodidae</taxon>
        <taxon>Rhipicephalinae</taxon>
        <taxon>Dermacentor</taxon>
    </lineage>
</organism>
<gene>
    <name evidence="1" type="ORF">HPB49_015054</name>
</gene>